<feature type="signal peptide" evidence="1">
    <location>
        <begin position="1"/>
        <end position="22"/>
    </location>
</feature>
<dbReference type="Pfam" id="PF06725">
    <property type="entry name" value="3D"/>
    <property type="match status" value="1"/>
</dbReference>
<sequence length="253" mass="26858">MTLRRHIAIAIALLASPLMAYAGTAQQADFDFPAPTDSATPKKLWATHYYVTTVASVPTGIPFRDAAGNALSDNISPRDWCLSAIEGTVQVTQGNTRHTLNYAGTGTQQVDCAATLKISTRKKPWIKTTGKSYFEVAKGPFGDGVNGYQLVPLRTIAVDSSVIPYGTVVYIAAARGVMVDVDGEKIRHDGYFFAGDTGGAVKGNHVDVFCGATSANCLPGVVASDDKHTFDAVVITDADITRRLRAAHGRPSP</sequence>
<evidence type="ECO:0000259" key="2">
    <source>
        <dbReference type="Pfam" id="PF06725"/>
    </source>
</evidence>
<evidence type="ECO:0000313" key="4">
    <source>
        <dbReference type="Proteomes" id="UP000333828"/>
    </source>
</evidence>
<dbReference type="SUPFAM" id="SSF50685">
    <property type="entry name" value="Barwin-like endoglucanases"/>
    <property type="match status" value="1"/>
</dbReference>
<name>A0A5E4Z2K9_9BURK</name>
<dbReference type="GO" id="GO:0004553">
    <property type="term" value="F:hydrolase activity, hydrolyzing O-glycosyl compounds"/>
    <property type="evidence" value="ECO:0007669"/>
    <property type="project" value="InterPro"/>
</dbReference>
<keyword evidence="1" id="KW-0732">Signal</keyword>
<dbReference type="InterPro" id="IPR026044">
    <property type="entry name" value="MltA"/>
</dbReference>
<gene>
    <name evidence="3" type="ORF">PIN31115_04914</name>
</gene>
<dbReference type="GO" id="GO:0008933">
    <property type="term" value="F:peptidoglycan lytic transglycosylase activity"/>
    <property type="evidence" value="ECO:0007669"/>
    <property type="project" value="TreeGrafter"/>
</dbReference>
<keyword evidence="4" id="KW-1185">Reference proteome</keyword>
<dbReference type="InterPro" id="IPR010611">
    <property type="entry name" value="3D_dom"/>
</dbReference>
<feature type="domain" description="3D" evidence="2">
    <location>
        <begin position="154"/>
        <end position="215"/>
    </location>
</feature>
<dbReference type="GO" id="GO:0009254">
    <property type="term" value="P:peptidoglycan turnover"/>
    <property type="evidence" value="ECO:0007669"/>
    <property type="project" value="InterPro"/>
</dbReference>
<proteinExistence type="predicted"/>
<accession>A0A5E4Z2K9</accession>
<evidence type="ECO:0000256" key="1">
    <source>
        <dbReference type="SAM" id="SignalP"/>
    </source>
</evidence>
<organism evidence="3 4">
    <name type="scientific">Pandoraea iniqua</name>
    <dbReference type="NCBI Taxonomy" id="2508288"/>
    <lineage>
        <taxon>Bacteria</taxon>
        <taxon>Pseudomonadati</taxon>
        <taxon>Pseudomonadota</taxon>
        <taxon>Betaproteobacteria</taxon>
        <taxon>Burkholderiales</taxon>
        <taxon>Burkholderiaceae</taxon>
        <taxon>Pandoraea</taxon>
    </lineage>
</organism>
<protein>
    <recommendedName>
        <fullName evidence="2">3D domain-containing protein</fullName>
    </recommendedName>
</protein>
<dbReference type="EMBL" id="CABPSI010000006">
    <property type="protein sequence ID" value="VVE54560.1"/>
    <property type="molecule type" value="Genomic_DNA"/>
</dbReference>
<dbReference type="Proteomes" id="UP000333828">
    <property type="component" value="Unassembled WGS sequence"/>
</dbReference>
<dbReference type="GO" id="GO:0009253">
    <property type="term" value="P:peptidoglycan catabolic process"/>
    <property type="evidence" value="ECO:0007669"/>
    <property type="project" value="TreeGrafter"/>
</dbReference>
<dbReference type="PANTHER" id="PTHR30124">
    <property type="entry name" value="MEMBRANE-BOUND LYTIC MUREIN TRANSGLYCOSYLASE A"/>
    <property type="match status" value="1"/>
</dbReference>
<dbReference type="RefSeq" id="WP_150686286.1">
    <property type="nucleotide sequence ID" value="NZ_CABPSI010000006.1"/>
</dbReference>
<dbReference type="InterPro" id="IPR036908">
    <property type="entry name" value="RlpA-like_sf"/>
</dbReference>
<evidence type="ECO:0000313" key="3">
    <source>
        <dbReference type="EMBL" id="VVE54560.1"/>
    </source>
</evidence>
<dbReference type="GO" id="GO:0019867">
    <property type="term" value="C:outer membrane"/>
    <property type="evidence" value="ECO:0007669"/>
    <property type="project" value="InterPro"/>
</dbReference>
<dbReference type="Gene3D" id="2.40.40.10">
    <property type="entry name" value="RlpA-like domain"/>
    <property type="match status" value="1"/>
</dbReference>
<dbReference type="AlphaFoldDB" id="A0A5E4Z2K9"/>
<dbReference type="CDD" id="cd22785">
    <property type="entry name" value="DPBB_MltA-like"/>
    <property type="match status" value="1"/>
</dbReference>
<reference evidence="3 4" key="1">
    <citation type="submission" date="2019-08" db="EMBL/GenBank/DDBJ databases">
        <authorList>
            <person name="Peeters C."/>
        </authorList>
    </citation>
    <scope>NUCLEOTIDE SEQUENCE [LARGE SCALE GENOMIC DNA]</scope>
    <source>
        <strain evidence="3 4">LMG 31115</strain>
    </source>
</reference>
<dbReference type="PANTHER" id="PTHR30124:SF0">
    <property type="entry name" value="MEMBRANE-BOUND LYTIC MUREIN TRANSGLYCOSYLASE A"/>
    <property type="match status" value="1"/>
</dbReference>
<feature type="chain" id="PRO_5022704358" description="3D domain-containing protein" evidence="1">
    <location>
        <begin position="23"/>
        <end position="253"/>
    </location>
</feature>